<dbReference type="InterPro" id="IPR008271">
    <property type="entry name" value="Ser/Thr_kinase_AS"/>
</dbReference>
<dbReference type="InterPro" id="IPR051681">
    <property type="entry name" value="Ser/Thr_Kinases-Pseudokinases"/>
</dbReference>
<proteinExistence type="predicted"/>
<reference evidence="3" key="1">
    <citation type="journal article" date="2014" name="Genome Announc.">
        <title>Draft genome sequence of the plant-pathogenic soil fungus Rhizoctonia solani anastomosis group 3 strain Rhs1AP.</title>
        <authorList>
            <person name="Cubeta M.A."/>
            <person name="Thomas E."/>
            <person name="Dean R.A."/>
            <person name="Jabaji S."/>
            <person name="Neate S.M."/>
            <person name="Tavantzis S."/>
            <person name="Toda T."/>
            <person name="Vilgalys R."/>
            <person name="Bharathan N."/>
            <person name="Fedorova-Abrams N."/>
            <person name="Pakala S.B."/>
            <person name="Pakala S.M."/>
            <person name="Zafar N."/>
            <person name="Joardar V."/>
            <person name="Losada L."/>
            <person name="Nierman W.C."/>
        </authorList>
    </citation>
    <scope>NUCLEOTIDE SEQUENCE [LARGE SCALE GENOMIC DNA]</scope>
    <source>
        <strain evidence="3">AG-3</strain>
    </source>
</reference>
<dbReference type="Pfam" id="PF00069">
    <property type="entry name" value="Pkinase"/>
    <property type="match status" value="1"/>
</dbReference>
<keyword evidence="2" id="KW-0808">Transferase</keyword>
<dbReference type="EMBL" id="JATN01000319">
    <property type="protein sequence ID" value="EUC60746.1"/>
    <property type="molecule type" value="Genomic_DNA"/>
</dbReference>
<sequence length="546" mass="61142">MIEIIDDGHGEEHMQEAARLLDDIKRLCERQRLRKEACHDLYERHVDFQSQLRFVRNHKPHVNEDFEFCREGSKMELHTTIEFFNLLTHMTHLSKARAFFEREKITSALRSLDEAYSRGIAYVHTFLPESHDLFQPPASPKSSVDAYDFSISSSVSLAFGFGSGFGGDTAGDRVPGRHGNVGPHENGNATGLGATVAVTQPQMNPQPQKPVESHMSTIHQALSEIVTSSMICTDIIVLLTKHGCYDLTELLDQSACSRYPIANGGLGDVFYGRLRDGTPVAIKTIRSYHEPGQQARVYHKRAAKEIYTWSKCKHPNVAQLMGLAVFHDCLSMISRWEDNGSLLPYLLRHPAVDRCNLSISICAGLAYLHENDIVHGDLKGANILISQDGTPMLMDFGNASLLDATLQFTQTNTGPSFSLRWTPPEILEGTSSHTMAGDIYSLGMEAFTSEIPFAYKTEKSLLAHILFHKEMPTRPEKVIPSRSIDGDKLWSLLTDCWSYNPEDRPSADAFWNNIRLITSDNLKEIEGYVEGRSGDKIVESEKVSKK</sequence>
<dbReference type="PANTHER" id="PTHR44329">
    <property type="entry name" value="SERINE/THREONINE-PROTEIN KINASE TNNI3K-RELATED"/>
    <property type="match status" value="1"/>
</dbReference>
<accession>X8JBX6</accession>
<dbReference type="GO" id="GO:0005524">
    <property type="term" value="F:ATP binding"/>
    <property type="evidence" value="ECO:0007669"/>
    <property type="project" value="InterPro"/>
</dbReference>
<dbReference type="InterPro" id="IPR001245">
    <property type="entry name" value="Ser-Thr/Tyr_kinase_cat_dom"/>
</dbReference>
<feature type="domain" description="Protein kinase" evidence="1">
    <location>
        <begin position="255"/>
        <end position="516"/>
    </location>
</feature>
<dbReference type="PROSITE" id="PS00108">
    <property type="entry name" value="PROTEIN_KINASE_ST"/>
    <property type="match status" value="1"/>
</dbReference>
<protein>
    <submittedName>
        <fullName evidence="2">Tyrosine kinase catalytic domain protein</fullName>
    </submittedName>
</protein>
<dbReference type="Proteomes" id="UP000030108">
    <property type="component" value="Unassembled WGS sequence"/>
</dbReference>
<dbReference type="AlphaFoldDB" id="X8JBX6"/>
<dbReference type="SMART" id="SM00220">
    <property type="entry name" value="S_TKc"/>
    <property type="match status" value="1"/>
</dbReference>
<feature type="non-terminal residue" evidence="2">
    <location>
        <position position="546"/>
    </location>
</feature>
<evidence type="ECO:0000259" key="1">
    <source>
        <dbReference type="PROSITE" id="PS50011"/>
    </source>
</evidence>
<evidence type="ECO:0000313" key="3">
    <source>
        <dbReference type="Proteomes" id="UP000030108"/>
    </source>
</evidence>
<dbReference type="InterPro" id="IPR011009">
    <property type="entry name" value="Kinase-like_dom_sf"/>
</dbReference>
<dbReference type="PROSITE" id="PS50011">
    <property type="entry name" value="PROTEIN_KINASE_DOM"/>
    <property type="match status" value="1"/>
</dbReference>
<dbReference type="PANTHER" id="PTHR44329:SF214">
    <property type="entry name" value="PROTEIN KINASE DOMAIN-CONTAINING PROTEIN"/>
    <property type="match status" value="1"/>
</dbReference>
<dbReference type="GO" id="GO:0004674">
    <property type="term" value="F:protein serine/threonine kinase activity"/>
    <property type="evidence" value="ECO:0007669"/>
    <property type="project" value="TreeGrafter"/>
</dbReference>
<dbReference type="InterPro" id="IPR000719">
    <property type="entry name" value="Prot_kinase_dom"/>
</dbReference>
<dbReference type="SUPFAM" id="SSF56112">
    <property type="entry name" value="Protein kinase-like (PK-like)"/>
    <property type="match status" value="1"/>
</dbReference>
<comment type="caution">
    <text evidence="2">The sequence shown here is derived from an EMBL/GenBank/DDBJ whole genome shotgun (WGS) entry which is preliminary data.</text>
</comment>
<organism evidence="2 3">
    <name type="scientific">Rhizoctonia solani AG-3 Rhs1AP</name>
    <dbReference type="NCBI Taxonomy" id="1086054"/>
    <lineage>
        <taxon>Eukaryota</taxon>
        <taxon>Fungi</taxon>
        <taxon>Dikarya</taxon>
        <taxon>Basidiomycota</taxon>
        <taxon>Agaricomycotina</taxon>
        <taxon>Agaricomycetes</taxon>
        <taxon>Cantharellales</taxon>
        <taxon>Ceratobasidiaceae</taxon>
        <taxon>Rhizoctonia</taxon>
    </lineage>
</organism>
<gene>
    <name evidence="2" type="ORF">RSOL_362470</name>
</gene>
<name>X8JBX6_9AGAM</name>
<dbReference type="Gene3D" id="1.10.510.10">
    <property type="entry name" value="Transferase(Phosphotransferase) domain 1"/>
    <property type="match status" value="1"/>
</dbReference>
<dbReference type="PRINTS" id="PR00109">
    <property type="entry name" value="TYRKINASE"/>
</dbReference>
<keyword evidence="2" id="KW-0418">Kinase</keyword>
<evidence type="ECO:0000313" key="2">
    <source>
        <dbReference type="EMBL" id="EUC60746.1"/>
    </source>
</evidence>